<name>A0ABZ2XCG5_9RHOO</name>
<proteinExistence type="predicted"/>
<dbReference type="InterPro" id="IPR009493">
    <property type="entry name" value="P2_GpE"/>
</dbReference>
<evidence type="ECO:0000313" key="2">
    <source>
        <dbReference type="Proteomes" id="UP001479520"/>
    </source>
</evidence>
<gene>
    <name evidence="1" type="ORF">AADV58_10255</name>
</gene>
<keyword evidence="2" id="KW-1185">Reference proteome</keyword>
<dbReference type="EMBL" id="CP151406">
    <property type="protein sequence ID" value="WZJ20336.1"/>
    <property type="molecule type" value="Genomic_DNA"/>
</dbReference>
<reference evidence="1 2" key="1">
    <citation type="submission" date="2024-04" db="EMBL/GenBank/DDBJ databases">
        <title>Dissimilatory iodate-reducing microorganisms contribute to the enrichment of iodine in groundwater.</title>
        <authorList>
            <person name="Jiang Z."/>
        </authorList>
    </citation>
    <scope>NUCLEOTIDE SEQUENCE [LARGE SCALE GENOMIC DNA]</scope>
    <source>
        <strain evidence="1 2">NCP973</strain>
    </source>
</reference>
<dbReference type="RefSeq" id="WP_341743107.1">
    <property type="nucleotide sequence ID" value="NZ_CP151406.1"/>
</dbReference>
<protein>
    <submittedName>
        <fullName evidence="1">GpE family phage tail protein</fullName>
    </submittedName>
</protein>
<sequence length="40" mass="4529">MADIAVVFHWPPESMDPMDLDELSAWRARAAARMKPDGDE</sequence>
<dbReference type="Proteomes" id="UP001479520">
    <property type="component" value="Chromosome"/>
</dbReference>
<dbReference type="Pfam" id="PF06528">
    <property type="entry name" value="Phage_P2_GpE"/>
    <property type="match status" value="1"/>
</dbReference>
<accession>A0ABZ2XCG5</accession>
<organism evidence="1 2">
    <name type="scientific">Azonexus hydrophilus</name>
    <dbReference type="NCBI Taxonomy" id="418702"/>
    <lineage>
        <taxon>Bacteria</taxon>
        <taxon>Pseudomonadati</taxon>
        <taxon>Pseudomonadota</taxon>
        <taxon>Betaproteobacteria</taxon>
        <taxon>Rhodocyclales</taxon>
        <taxon>Azonexaceae</taxon>
        <taxon>Azonexus</taxon>
    </lineage>
</organism>
<evidence type="ECO:0000313" key="1">
    <source>
        <dbReference type="EMBL" id="WZJ20336.1"/>
    </source>
</evidence>